<dbReference type="GO" id="GO:0006937">
    <property type="term" value="P:regulation of muscle contraction"/>
    <property type="evidence" value="ECO:0007669"/>
    <property type="project" value="TreeGrafter"/>
</dbReference>
<feature type="transmembrane region" description="Helical" evidence="2">
    <location>
        <begin position="97"/>
        <end position="116"/>
    </location>
</feature>
<dbReference type="GO" id="GO:0015459">
    <property type="term" value="F:potassium channel regulator activity"/>
    <property type="evidence" value="ECO:0007669"/>
    <property type="project" value="TreeGrafter"/>
</dbReference>
<keyword evidence="2" id="KW-1133">Transmembrane helix</keyword>
<feature type="transmembrane region" description="Helical" evidence="2">
    <location>
        <begin position="158"/>
        <end position="181"/>
    </location>
</feature>
<proteinExistence type="inferred from homology"/>
<protein>
    <submittedName>
        <fullName evidence="3">Uncharacterized protein</fullName>
    </submittedName>
</protein>
<dbReference type="AlphaFoldDB" id="A0AA88XH01"/>
<accession>A0AA88XH01</accession>
<feature type="transmembrane region" description="Helical" evidence="2">
    <location>
        <begin position="45"/>
        <end position="68"/>
    </location>
</feature>
<dbReference type="PANTHER" id="PTHR19444">
    <property type="entry name" value="UNC-93 RELATED"/>
    <property type="match status" value="1"/>
</dbReference>
<dbReference type="GO" id="GO:0055120">
    <property type="term" value="C:striated muscle dense body"/>
    <property type="evidence" value="ECO:0007669"/>
    <property type="project" value="TreeGrafter"/>
</dbReference>
<dbReference type="InterPro" id="IPR051951">
    <property type="entry name" value="UNC-93_regulatory"/>
</dbReference>
<keyword evidence="2" id="KW-0472">Membrane</keyword>
<evidence type="ECO:0000313" key="4">
    <source>
        <dbReference type="Proteomes" id="UP001186944"/>
    </source>
</evidence>
<feature type="transmembrane region" description="Helical" evidence="2">
    <location>
        <begin position="251"/>
        <end position="268"/>
    </location>
</feature>
<dbReference type="PANTHER" id="PTHR19444:SF11">
    <property type="entry name" value="UNC93-LIKE PROTEIN"/>
    <property type="match status" value="1"/>
</dbReference>
<sequence>MINNSTTHVCLNSTSCHNIVRVPSVRFGYQISRKVTKAEPVGMDYLQVLLFVYLGLACLSLTLIGFCLKKPDIILNKRKTSLKEKLFEILEFMKTKTFLFTVMLMIFTGMQQALVIGDVTKIYGTETLGLGMVGYTMMCYGTAQLAMLLIIEKIQRKFRLIVFILIGFFVTQGLSYLLITWGPNSDSVYSVLGFLAAWGAVDAIWQSQVQGILVSCAMKKEPAVVCFRVCQGIGLSVIFLSSVWLTLLYKVFIVGATLLIGVIGYMIMEVTNNPVTPLEPRPFSV</sequence>
<reference evidence="3" key="1">
    <citation type="submission" date="2019-08" db="EMBL/GenBank/DDBJ databases">
        <title>The improved chromosome-level genome for the pearl oyster Pinctada fucata martensii using PacBio sequencing and Hi-C.</title>
        <authorList>
            <person name="Zheng Z."/>
        </authorList>
    </citation>
    <scope>NUCLEOTIDE SEQUENCE</scope>
    <source>
        <strain evidence="3">ZZ-2019</strain>
        <tissue evidence="3">Adductor muscle</tissue>
    </source>
</reference>
<feature type="transmembrane region" description="Helical" evidence="2">
    <location>
        <begin position="128"/>
        <end position="151"/>
    </location>
</feature>
<dbReference type="GO" id="GO:0043266">
    <property type="term" value="P:regulation of potassium ion transport"/>
    <property type="evidence" value="ECO:0007669"/>
    <property type="project" value="TreeGrafter"/>
</dbReference>
<comment type="caution">
    <text evidence="3">The sequence shown here is derived from an EMBL/GenBank/DDBJ whole genome shotgun (WGS) entry which is preliminary data.</text>
</comment>
<keyword evidence="4" id="KW-1185">Reference proteome</keyword>
<keyword evidence="2" id="KW-0812">Transmembrane</keyword>
<organism evidence="3 4">
    <name type="scientific">Pinctada imbricata</name>
    <name type="common">Atlantic pearl-oyster</name>
    <name type="synonym">Pinctada martensii</name>
    <dbReference type="NCBI Taxonomy" id="66713"/>
    <lineage>
        <taxon>Eukaryota</taxon>
        <taxon>Metazoa</taxon>
        <taxon>Spiralia</taxon>
        <taxon>Lophotrochozoa</taxon>
        <taxon>Mollusca</taxon>
        <taxon>Bivalvia</taxon>
        <taxon>Autobranchia</taxon>
        <taxon>Pteriomorphia</taxon>
        <taxon>Pterioida</taxon>
        <taxon>Pterioidea</taxon>
        <taxon>Pteriidae</taxon>
        <taxon>Pinctada</taxon>
    </lineage>
</organism>
<comment type="similarity">
    <text evidence="1">Belongs to the unc-93 family.</text>
</comment>
<dbReference type="Proteomes" id="UP001186944">
    <property type="component" value="Unassembled WGS sequence"/>
</dbReference>
<evidence type="ECO:0000313" key="3">
    <source>
        <dbReference type="EMBL" id="KAK3085400.1"/>
    </source>
</evidence>
<evidence type="ECO:0000256" key="2">
    <source>
        <dbReference type="SAM" id="Phobius"/>
    </source>
</evidence>
<dbReference type="SUPFAM" id="SSF103473">
    <property type="entry name" value="MFS general substrate transporter"/>
    <property type="match status" value="1"/>
</dbReference>
<dbReference type="EMBL" id="VSWD01000012">
    <property type="protein sequence ID" value="KAK3085400.1"/>
    <property type="molecule type" value="Genomic_DNA"/>
</dbReference>
<dbReference type="Gene3D" id="1.20.1250.20">
    <property type="entry name" value="MFS general substrate transporter like domains"/>
    <property type="match status" value="1"/>
</dbReference>
<dbReference type="InterPro" id="IPR036259">
    <property type="entry name" value="MFS_trans_sf"/>
</dbReference>
<feature type="transmembrane region" description="Helical" evidence="2">
    <location>
        <begin position="225"/>
        <end position="245"/>
    </location>
</feature>
<gene>
    <name evidence="3" type="ORF">FSP39_002756</name>
</gene>
<name>A0AA88XH01_PINIB</name>
<evidence type="ECO:0000256" key="1">
    <source>
        <dbReference type="ARBA" id="ARBA00009172"/>
    </source>
</evidence>
<dbReference type="GO" id="GO:0005886">
    <property type="term" value="C:plasma membrane"/>
    <property type="evidence" value="ECO:0007669"/>
    <property type="project" value="TreeGrafter"/>
</dbReference>